<feature type="domain" description="CCHC-type" evidence="2">
    <location>
        <begin position="61"/>
        <end position="77"/>
    </location>
</feature>
<comment type="caution">
    <text evidence="3">The sequence shown here is derived from an EMBL/GenBank/DDBJ whole genome shotgun (WGS) entry which is preliminary data.</text>
</comment>
<dbReference type="InterPro" id="IPR001878">
    <property type="entry name" value="Znf_CCHC"/>
</dbReference>
<dbReference type="Proteomes" id="UP001160148">
    <property type="component" value="Unassembled WGS sequence"/>
</dbReference>
<dbReference type="SMART" id="SM00343">
    <property type="entry name" value="ZnF_C2HC"/>
    <property type="match status" value="1"/>
</dbReference>
<name>A0AAV0WGW8_9HEMI</name>
<keyword evidence="4" id="KW-1185">Reference proteome</keyword>
<feature type="region of interest" description="Disordered" evidence="1">
    <location>
        <begin position="156"/>
        <end position="207"/>
    </location>
</feature>
<evidence type="ECO:0000313" key="4">
    <source>
        <dbReference type="Proteomes" id="UP001160148"/>
    </source>
</evidence>
<dbReference type="GO" id="GO:0008270">
    <property type="term" value="F:zinc ion binding"/>
    <property type="evidence" value="ECO:0007669"/>
    <property type="project" value="InterPro"/>
</dbReference>
<dbReference type="GO" id="GO:0003676">
    <property type="term" value="F:nucleic acid binding"/>
    <property type="evidence" value="ECO:0007669"/>
    <property type="project" value="InterPro"/>
</dbReference>
<reference evidence="3 4" key="1">
    <citation type="submission" date="2023-01" db="EMBL/GenBank/DDBJ databases">
        <authorList>
            <person name="Whitehead M."/>
        </authorList>
    </citation>
    <scope>NUCLEOTIDE SEQUENCE [LARGE SCALE GENOMIC DNA]</scope>
</reference>
<evidence type="ECO:0000259" key="2">
    <source>
        <dbReference type="SMART" id="SM00343"/>
    </source>
</evidence>
<accession>A0AAV0WGW8</accession>
<evidence type="ECO:0000256" key="1">
    <source>
        <dbReference type="SAM" id="MobiDB-lite"/>
    </source>
</evidence>
<dbReference type="InterPro" id="IPR036875">
    <property type="entry name" value="Znf_CCHC_sf"/>
</dbReference>
<organism evidence="3 4">
    <name type="scientific">Macrosiphum euphorbiae</name>
    <name type="common">potato aphid</name>
    <dbReference type="NCBI Taxonomy" id="13131"/>
    <lineage>
        <taxon>Eukaryota</taxon>
        <taxon>Metazoa</taxon>
        <taxon>Ecdysozoa</taxon>
        <taxon>Arthropoda</taxon>
        <taxon>Hexapoda</taxon>
        <taxon>Insecta</taxon>
        <taxon>Pterygota</taxon>
        <taxon>Neoptera</taxon>
        <taxon>Paraneoptera</taxon>
        <taxon>Hemiptera</taxon>
        <taxon>Sternorrhyncha</taxon>
        <taxon>Aphidomorpha</taxon>
        <taxon>Aphidoidea</taxon>
        <taxon>Aphididae</taxon>
        <taxon>Macrosiphini</taxon>
        <taxon>Macrosiphum</taxon>
    </lineage>
</organism>
<dbReference type="AlphaFoldDB" id="A0AAV0WGW8"/>
<gene>
    <name evidence="3" type="ORF">MEUPH1_LOCUS11061</name>
</gene>
<sequence length="300" mass="34238">MTISQISHLKAGINIEGFEHIMNFRRQLFIKREDIPKLPNSLIITTNESHFRIFFTDGIVTCFLCKASGHISNNCKNIVDTQEKSTTSSPNELNIPYDFTINHTELIENIRSPTSPTIDILDQTHSDLTENLEETKFFHLSQSHLDEAPSRAPIETQKRLMSDSSSSKPPDSRNALLPSTLAKKNEKTTKKPKLQSRSNSSSSLDTNVDEKLNPIIDHFTANESLPITYIQFKYILDNFNNKSMNIHTLIESINTSIPTLIDIIEQIHPKIKDKALKSRLTKLRNLFFQSQPLKQSYTKN</sequence>
<proteinExistence type="predicted"/>
<dbReference type="SUPFAM" id="SSF57756">
    <property type="entry name" value="Retrovirus zinc finger-like domains"/>
    <property type="match status" value="1"/>
</dbReference>
<protein>
    <recommendedName>
        <fullName evidence="2">CCHC-type domain-containing protein</fullName>
    </recommendedName>
</protein>
<evidence type="ECO:0000313" key="3">
    <source>
        <dbReference type="EMBL" id="CAI6355175.1"/>
    </source>
</evidence>
<dbReference type="EMBL" id="CARXXK010000002">
    <property type="protein sequence ID" value="CAI6355175.1"/>
    <property type="molecule type" value="Genomic_DNA"/>
</dbReference>